<comment type="subcellular location">
    <subcellularLocation>
        <location evidence="1">Cell membrane</location>
        <topology evidence="1">Peripheral membrane protein</topology>
    </subcellularLocation>
</comment>
<dbReference type="OrthoDB" id="9807097at2"/>
<dbReference type="GO" id="GO:0019350">
    <property type="term" value="P:teichoic acid biosynthetic process"/>
    <property type="evidence" value="ECO:0007669"/>
    <property type="project" value="UniProtKB-KW"/>
</dbReference>
<dbReference type="EMBL" id="CYYC01000056">
    <property type="protein sequence ID" value="CUN20137.1"/>
    <property type="molecule type" value="Genomic_DNA"/>
</dbReference>
<keyword evidence="4 7" id="KW-0808">Transferase</keyword>
<dbReference type="PANTHER" id="PTHR37316">
    <property type="entry name" value="TEICHOIC ACID GLYCEROL-PHOSPHATE PRIMASE"/>
    <property type="match status" value="1"/>
</dbReference>
<dbReference type="InterPro" id="IPR043148">
    <property type="entry name" value="TagF_C"/>
</dbReference>
<dbReference type="Pfam" id="PF04464">
    <property type="entry name" value="Glyphos_transf"/>
    <property type="match status" value="1"/>
</dbReference>
<accession>A0A173V1F7</accession>
<proteinExistence type="inferred from homology"/>
<dbReference type="InterPro" id="IPR051612">
    <property type="entry name" value="Teichoic_Acid_Biosynth"/>
</dbReference>
<reference evidence="7 8" key="1">
    <citation type="submission" date="2015-09" db="EMBL/GenBank/DDBJ databases">
        <authorList>
            <consortium name="Pathogen Informatics"/>
        </authorList>
    </citation>
    <scope>NUCLEOTIDE SEQUENCE [LARGE SCALE GENOMIC DNA]</scope>
    <source>
        <strain evidence="7 8">2789STDY5834966</strain>
    </source>
</reference>
<protein>
    <submittedName>
        <fullName evidence="7">CDP-glycerol:poly(Glycerophosphate) glycerophosphotransferase</fullName>
        <ecNumber evidence="7">2.7.8.12</ecNumber>
    </submittedName>
</protein>
<evidence type="ECO:0000256" key="3">
    <source>
        <dbReference type="ARBA" id="ARBA00022475"/>
    </source>
</evidence>
<sequence length="550" mass="64124">MRKINYRITVNITQKTMKLGFRAKMPDEMQGKRIRVQAVFTQRQVERRFPMEVVIEEGEVGDQIRADAEILLPYVFYSPPRHKVNVIFTLWCGAEEICLDDQPFPVQKELFARAEIVRKRNLFKFGLCSLGLPFLLVRDYFKEDKNFIKAAKRANDTVYRISGYNYSARQQNTDYFAARYRKYIAKNKVNPNQILFLSEREPEKNGNLMLVKKWFEENEPEVEITTFINTKTVDQLRKKELRDCAFKCATSAVIILEDFYPQLHSIQKRSETKIVQLWHACGAFKTFGLTRMGKQGGAPQTSMNHRNYDLVPVSSDTVRDIYAEAFGISGSKVQALGVPRTDLLFDWDYEEKKREELYGKYPILKENRVILFAPTFRGDGNKDAYYPSEAFDVNHFMERQPEDTVLILKNHPFVKQKFTVDAQWQDRVLDLSGEEHINDLMLISNLLITDYSSSVFEAAILELPMLFYAFDEKEYMDSRDFYFDYSQFTPGPVVTDFEALCEESAAMLQNIVSANEQADLKKFRETFLNTVDGCSTERICRKIKTNYINI</sequence>
<evidence type="ECO:0000256" key="2">
    <source>
        <dbReference type="ARBA" id="ARBA00010488"/>
    </source>
</evidence>
<evidence type="ECO:0000256" key="5">
    <source>
        <dbReference type="ARBA" id="ARBA00022944"/>
    </source>
</evidence>
<dbReference type="AlphaFoldDB" id="A0A173V1F7"/>
<dbReference type="RefSeq" id="WP_055183346.1">
    <property type="nucleotide sequence ID" value="NZ_CYYC01000056.1"/>
</dbReference>
<keyword evidence="6" id="KW-0472">Membrane</keyword>
<gene>
    <name evidence="7" type="primary">tagF_2</name>
    <name evidence="7" type="ORF">ERS852578_02850</name>
</gene>
<evidence type="ECO:0000313" key="7">
    <source>
        <dbReference type="EMBL" id="CUN20137.1"/>
    </source>
</evidence>
<evidence type="ECO:0000256" key="4">
    <source>
        <dbReference type="ARBA" id="ARBA00022679"/>
    </source>
</evidence>
<organism evidence="7 8">
    <name type="scientific">Anaerobutyricum hallii</name>
    <dbReference type="NCBI Taxonomy" id="39488"/>
    <lineage>
        <taxon>Bacteria</taxon>
        <taxon>Bacillati</taxon>
        <taxon>Bacillota</taxon>
        <taxon>Clostridia</taxon>
        <taxon>Lachnospirales</taxon>
        <taxon>Lachnospiraceae</taxon>
        <taxon>Anaerobutyricum</taxon>
    </lineage>
</organism>
<dbReference type="Proteomes" id="UP000095390">
    <property type="component" value="Unassembled WGS sequence"/>
</dbReference>
<keyword evidence="3" id="KW-1003">Cell membrane</keyword>
<dbReference type="GO" id="GO:0047355">
    <property type="term" value="F:CDP-glycerol glycerophosphotransferase activity"/>
    <property type="evidence" value="ECO:0007669"/>
    <property type="project" value="UniProtKB-EC"/>
</dbReference>
<dbReference type="PANTHER" id="PTHR37316:SF2">
    <property type="entry name" value="TEICHOIC ACID RIBITOL-PHOSPHATE POLYMERASE TARK"/>
    <property type="match status" value="1"/>
</dbReference>
<comment type="similarity">
    <text evidence="2">Belongs to the CDP-glycerol glycerophosphotransferase family.</text>
</comment>
<dbReference type="InterPro" id="IPR043149">
    <property type="entry name" value="TagF_N"/>
</dbReference>
<dbReference type="Gene3D" id="3.40.50.12580">
    <property type="match status" value="1"/>
</dbReference>
<dbReference type="Gene3D" id="3.40.50.11820">
    <property type="match status" value="1"/>
</dbReference>
<dbReference type="EC" id="2.7.8.12" evidence="7"/>
<evidence type="ECO:0000256" key="6">
    <source>
        <dbReference type="ARBA" id="ARBA00023136"/>
    </source>
</evidence>
<dbReference type="GO" id="GO:0005886">
    <property type="term" value="C:plasma membrane"/>
    <property type="evidence" value="ECO:0007669"/>
    <property type="project" value="UniProtKB-SubCell"/>
</dbReference>
<dbReference type="InterPro" id="IPR007554">
    <property type="entry name" value="Glycerophosphate_synth"/>
</dbReference>
<name>A0A173V1F7_9FIRM</name>
<evidence type="ECO:0000313" key="8">
    <source>
        <dbReference type="Proteomes" id="UP000095390"/>
    </source>
</evidence>
<evidence type="ECO:0000256" key="1">
    <source>
        <dbReference type="ARBA" id="ARBA00004202"/>
    </source>
</evidence>
<dbReference type="SUPFAM" id="SSF53756">
    <property type="entry name" value="UDP-Glycosyltransferase/glycogen phosphorylase"/>
    <property type="match status" value="1"/>
</dbReference>
<keyword evidence="5" id="KW-0777">Teichoic acid biosynthesis</keyword>